<dbReference type="Proteomes" id="UP000297703">
    <property type="component" value="Unassembled WGS sequence"/>
</dbReference>
<organism evidence="1 2">
    <name type="scientific">Platysternon megacephalum</name>
    <name type="common">big-headed turtle</name>
    <dbReference type="NCBI Taxonomy" id="55544"/>
    <lineage>
        <taxon>Eukaryota</taxon>
        <taxon>Metazoa</taxon>
        <taxon>Chordata</taxon>
        <taxon>Craniata</taxon>
        <taxon>Vertebrata</taxon>
        <taxon>Euteleostomi</taxon>
        <taxon>Archelosauria</taxon>
        <taxon>Testudinata</taxon>
        <taxon>Testudines</taxon>
        <taxon>Cryptodira</taxon>
        <taxon>Durocryptodira</taxon>
        <taxon>Testudinoidea</taxon>
        <taxon>Platysternidae</taxon>
        <taxon>Platysternon</taxon>
    </lineage>
</organism>
<protein>
    <submittedName>
        <fullName evidence="1">Adenylate cyclase type 5</fullName>
    </submittedName>
</protein>
<proteinExistence type="predicted"/>
<keyword evidence="2" id="KW-1185">Reference proteome</keyword>
<sequence>MKKPHQTPSYRLSQSACFPGTPRLTLAGWVMETLQVPSSAPASFAGGSQTVLYNAALRLVWLCTPLARPGLQVTVLLATHGRQPCKETKHVQVWFVVFPLQGPGAFSLEEQERTLLASSSLQTSEARHEGVLPNTFTCSPLTFAH</sequence>
<reference evidence="1 2" key="2">
    <citation type="submission" date="2019-04" db="EMBL/GenBank/DDBJ databases">
        <title>The genome sequence of big-headed turtle.</title>
        <authorList>
            <person name="Gong S."/>
        </authorList>
    </citation>
    <scope>NUCLEOTIDE SEQUENCE [LARGE SCALE GENOMIC DNA]</scope>
    <source>
        <strain evidence="1">DO16091913</strain>
        <tissue evidence="1">Muscle</tissue>
    </source>
</reference>
<reference evidence="1 2" key="1">
    <citation type="submission" date="2019-04" db="EMBL/GenBank/DDBJ databases">
        <title>Draft genome of the big-headed turtle Platysternon megacephalum.</title>
        <authorList>
            <person name="Gong S."/>
        </authorList>
    </citation>
    <scope>NUCLEOTIDE SEQUENCE [LARGE SCALE GENOMIC DNA]</scope>
    <source>
        <strain evidence="1">DO16091913</strain>
        <tissue evidence="1">Muscle</tissue>
    </source>
</reference>
<name>A0A4D9EHZ2_9SAUR</name>
<dbReference type="AlphaFoldDB" id="A0A4D9EHZ2"/>
<comment type="caution">
    <text evidence="1">The sequence shown here is derived from an EMBL/GenBank/DDBJ whole genome shotgun (WGS) entry which is preliminary data.</text>
</comment>
<gene>
    <name evidence="1" type="ORF">DR999_PMT08603</name>
</gene>
<accession>A0A4D9EHZ2</accession>
<evidence type="ECO:0000313" key="1">
    <source>
        <dbReference type="EMBL" id="TFK08415.1"/>
    </source>
</evidence>
<dbReference type="EMBL" id="QXTE01000069">
    <property type="protein sequence ID" value="TFK08415.1"/>
    <property type="molecule type" value="Genomic_DNA"/>
</dbReference>
<evidence type="ECO:0000313" key="2">
    <source>
        <dbReference type="Proteomes" id="UP000297703"/>
    </source>
</evidence>